<gene>
    <name evidence="1" type="ORF">PV10_02973</name>
</gene>
<dbReference type="OMA" id="GHQYAEP"/>
<dbReference type="VEuPathDB" id="FungiDB:PV10_02973"/>
<name>A0A0D1ZKX4_EXOME</name>
<dbReference type="OrthoDB" id="5357075at2759"/>
<dbReference type="Proteomes" id="UP000054302">
    <property type="component" value="Unassembled WGS sequence"/>
</dbReference>
<protein>
    <submittedName>
        <fullName evidence="1">Uncharacterized protein</fullName>
    </submittedName>
</protein>
<dbReference type="AlphaFoldDB" id="A0A0D1ZKX4"/>
<evidence type="ECO:0000313" key="1">
    <source>
        <dbReference type="EMBL" id="KIV95302.1"/>
    </source>
</evidence>
<dbReference type="STRING" id="212818.A0A0D1ZKX4"/>
<organism evidence="1 2">
    <name type="scientific">Exophiala mesophila</name>
    <name type="common">Black yeast-like fungus</name>
    <dbReference type="NCBI Taxonomy" id="212818"/>
    <lineage>
        <taxon>Eukaryota</taxon>
        <taxon>Fungi</taxon>
        <taxon>Dikarya</taxon>
        <taxon>Ascomycota</taxon>
        <taxon>Pezizomycotina</taxon>
        <taxon>Eurotiomycetes</taxon>
        <taxon>Chaetothyriomycetidae</taxon>
        <taxon>Chaetothyriales</taxon>
        <taxon>Herpotrichiellaceae</taxon>
        <taxon>Exophiala</taxon>
    </lineage>
</organism>
<dbReference type="EMBL" id="KN847521">
    <property type="protein sequence ID" value="KIV95302.1"/>
    <property type="molecule type" value="Genomic_DNA"/>
</dbReference>
<dbReference type="RefSeq" id="XP_016226876.1">
    <property type="nucleotide sequence ID" value="XM_016367358.1"/>
</dbReference>
<reference evidence="1 2" key="1">
    <citation type="submission" date="2015-01" db="EMBL/GenBank/DDBJ databases">
        <title>The Genome Sequence of Exophiala mesophila CBS40295.</title>
        <authorList>
            <consortium name="The Broad Institute Genomics Platform"/>
            <person name="Cuomo C."/>
            <person name="de Hoog S."/>
            <person name="Gorbushina A."/>
            <person name="Stielow B."/>
            <person name="Teixiera M."/>
            <person name="Abouelleil A."/>
            <person name="Chapman S.B."/>
            <person name="Priest M."/>
            <person name="Young S.K."/>
            <person name="Wortman J."/>
            <person name="Nusbaum C."/>
            <person name="Birren B."/>
        </authorList>
    </citation>
    <scope>NUCLEOTIDE SEQUENCE [LARGE SCALE GENOMIC DNA]</scope>
    <source>
        <strain evidence="1 2">CBS 40295</strain>
    </source>
</reference>
<dbReference type="HOGENOM" id="CLU_061001_1_0_1"/>
<sequence>MASAFYRCHHCGCETDLTTTMAVFEDNPHCRQCGLSTSEGDIKMQDDLINLMTRNLNLNPLQHQHQQNLSMPPTPQVVPQPAPVTYITQHYHHSGHQAPAHEVSVSTILENVGVDHSALLPSQLALFKHAGEEQRQRLIELWQISPPTYGNQMHPLHLGNWPEASMEREEEAARYRLQIAEEEKSKSMLPGVAGFESRNNAEPYIVQGYANLPNINGNTAPMEYRSVAAPKEEYKPSSDPAYNSREWWNLSDDEPMEHQYGMLQAYAYAFPVDYSVARRSDGDSEMS</sequence>
<accession>A0A0D1ZKX4</accession>
<dbReference type="GeneID" id="27320818"/>
<evidence type="ECO:0000313" key="2">
    <source>
        <dbReference type="Proteomes" id="UP000054302"/>
    </source>
</evidence>
<keyword evidence="2" id="KW-1185">Reference proteome</keyword>
<proteinExistence type="predicted"/>